<feature type="transmembrane region" description="Helical" evidence="1">
    <location>
        <begin position="30"/>
        <end position="49"/>
    </location>
</feature>
<feature type="transmembrane region" description="Helical" evidence="1">
    <location>
        <begin position="271"/>
        <end position="289"/>
    </location>
</feature>
<comment type="caution">
    <text evidence="2">The sequence shown here is derived from an EMBL/GenBank/DDBJ whole genome shotgun (WGS) entry which is preliminary data.</text>
</comment>
<accession>A0A9W8G5Z9</accession>
<sequence>MAKLPFSTTNTYGEHGLLAKWAIAGHVFDIISIVVSAFIVLVVIGSGIWDRIFFSRMSFRLIIWIAIPSIIFSACRICTYSNSFMKSQSEIQLRVISWLSIASELCIVFVCALISFNLVLTVHFRKIHIARRLQIWYEYIAIALALVIAHPILYIYKNVEWDPNAQVMLFDGQVLLHKRLIWAIYLAWAFASIIFSLGVSLWLACSAAFMQNPKVPGNSSTITAGSTISANGVNNTDINGSSKYLEDPDHVWAELAGSSSREQKNIFIPPIALRVASYPLLPLATQIWPIVCGLAPGHTLWLYRLAFVIPSIQGILCLALLVINPAAGELWSGLCDRFAFKKQNQTLGQGLGLDFANLNASTIHLSPYQSRHASVTIS</sequence>
<name>A0A9W8G5Z9_9FUNG</name>
<feature type="transmembrane region" description="Helical" evidence="1">
    <location>
        <begin position="95"/>
        <end position="124"/>
    </location>
</feature>
<gene>
    <name evidence="2" type="ORF">GGI25_004745</name>
</gene>
<dbReference type="EMBL" id="JANBTW010000069">
    <property type="protein sequence ID" value="KAJ2673410.1"/>
    <property type="molecule type" value="Genomic_DNA"/>
</dbReference>
<keyword evidence="1" id="KW-0812">Transmembrane</keyword>
<feature type="transmembrane region" description="Helical" evidence="1">
    <location>
        <begin position="301"/>
        <end position="323"/>
    </location>
</feature>
<feature type="transmembrane region" description="Helical" evidence="1">
    <location>
        <begin position="61"/>
        <end position="83"/>
    </location>
</feature>
<dbReference type="OrthoDB" id="3251871at2759"/>
<organism evidence="2 3">
    <name type="scientific">Coemansia spiralis</name>
    <dbReference type="NCBI Taxonomy" id="417178"/>
    <lineage>
        <taxon>Eukaryota</taxon>
        <taxon>Fungi</taxon>
        <taxon>Fungi incertae sedis</taxon>
        <taxon>Zoopagomycota</taxon>
        <taxon>Kickxellomycotina</taxon>
        <taxon>Kickxellomycetes</taxon>
        <taxon>Kickxellales</taxon>
        <taxon>Kickxellaceae</taxon>
        <taxon>Coemansia</taxon>
    </lineage>
</organism>
<feature type="transmembrane region" description="Helical" evidence="1">
    <location>
        <begin position="180"/>
        <end position="204"/>
    </location>
</feature>
<reference evidence="2" key="1">
    <citation type="submission" date="2022-07" db="EMBL/GenBank/DDBJ databases">
        <title>Phylogenomic reconstructions and comparative analyses of Kickxellomycotina fungi.</title>
        <authorList>
            <person name="Reynolds N.K."/>
            <person name="Stajich J.E."/>
            <person name="Barry K."/>
            <person name="Grigoriev I.V."/>
            <person name="Crous P."/>
            <person name="Smith M.E."/>
        </authorList>
    </citation>
    <scope>NUCLEOTIDE SEQUENCE</scope>
    <source>
        <strain evidence="2">NRRL 3115</strain>
    </source>
</reference>
<dbReference type="AlphaFoldDB" id="A0A9W8G5Z9"/>
<evidence type="ECO:0000313" key="3">
    <source>
        <dbReference type="Proteomes" id="UP001151518"/>
    </source>
</evidence>
<proteinExistence type="predicted"/>
<evidence type="ECO:0000256" key="1">
    <source>
        <dbReference type="SAM" id="Phobius"/>
    </source>
</evidence>
<evidence type="ECO:0000313" key="2">
    <source>
        <dbReference type="EMBL" id="KAJ2673410.1"/>
    </source>
</evidence>
<keyword evidence="1" id="KW-0472">Membrane</keyword>
<keyword evidence="1" id="KW-1133">Transmembrane helix</keyword>
<feature type="transmembrane region" description="Helical" evidence="1">
    <location>
        <begin position="136"/>
        <end position="156"/>
    </location>
</feature>
<protein>
    <submittedName>
        <fullName evidence="2">Uncharacterized protein</fullName>
    </submittedName>
</protein>
<dbReference type="Proteomes" id="UP001151518">
    <property type="component" value="Unassembled WGS sequence"/>
</dbReference>